<keyword evidence="3 6" id="KW-0479">Metal-binding</keyword>
<gene>
    <name evidence="8" type="primary">amrS</name>
    <name evidence="8" type="ORF">ENV35_02985</name>
</gene>
<keyword evidence="2 6" id="KW-0949">S-adenosyl-L-methionine</keyword>
<dbReference type="InterPro" id="IPR016431">
    <property type="entry name" value="Pyrv-formate_lyase-activ_prd"/>
</dbReference>
<keyword evidence="1" id="KW-0004">4Fe-4S</keyword>
<evidence type="ECO:0000259" key="7">
    <source>
        <dbReference type="PROSITE" id="PS51918"/>
    </source>
</evidence>
<dbReference type="InterPro" id="IPR058240">
    <property type="entry name" value="rSAM_sf"/>
</dbReference>
<dbReference type="PROSITE" id="PS51918">
    <property type="entry name" value="RADICAL_SAM"/>
    <property type="match status" value="1"/>
</dbReference>
<keyword evidence="5 6" id="KW-0411">Iron-sulfur</keyword>
<organism evidence="8">
    <name type="scientific">Dictyoglomus turgidum</name>
    <dbReference type="NCBI Taxonomy" id="513050"/>
    <lineage>
        <taxon>Bacteria</taxon>
        <taxon>Pseudomonadati</taxon>
        <taxon>Dictyoglomota</taxon>
        <taxon>Dictyoglomia</taxon>
        <taxon>Dictyoglomales</taxon>
        <taxon>Dictyoglomaceae</taxon>
        <taxon>Dictyoglomus</taxon>
    </lineage>
</organism>
<keyword evidence="4 6" id="KW-0408">Iron</keyword>
<evidence type="ECO:0000256" key="3">
    <source>
        <dbReference type="ARBA" id="ARBA00022723"/>
    </source>
</evidence>
<dbReference type="SFLD" id="SFLDG01101">
    <property type="entry name" value="Uncharacterised_Radical_SAM_Su"/>
    <property type="match status" value="1"/>
</dbReference>
<evidence type="ECO:0000256" key="1">
    <source>
        <dbReference type="ARBA" id="ARBA00022485"/>
    </source>
</evidence>
<sequence length="337" mass="39128">MREAQYYQKLDQEKVQCLLCPHRCIIYPNKRGLCGVRENKEGILETLIYGKVSSIALDPIEKKPLYHFYPGSSILSVGTAGCNFKCLFCQNWSISQVLPEEIYLEEINPETLVNIALKNKSIGIAYTYNEPFIWYEYVYDVSKLAKEYNLKNVLVTNGFVEEDPFLEIAPYIDAMNIDIKSINPDFYRKLCKGDLEKVKRIIVLAFEKGIHIELTNLIITNYNDKQEEIIKLIEWVAEISKDIPLHFTRYFPAYKFIEPPTPIEIINFAYEEGRKRLNYVYTGNVWDVRGSTTYCPSCGSELIVREGYFIRKNLLRQNNKCPYCGYELPIYVGGNLS</sequence>
<protein>
    <submittedName>
        <fullName evidence="8">AmmeMemoRadiSam system radical SAM enzyme</fullName>
    </submittedName>
</protein>
<dbReference type="GO" id="GO:0003824">
    <property type="term" value="F:catalytic activity"/>
    <property type="evidence" value="ECO:0007669"/>
    <property type="project" value="InterPro"/>
</dbReference>
<accession>A0A7C3WMG6</accession>
<dbReference type="PANTHER" id="PTHR30352">
    <property type="entry name" value="PYRUVATE FORMATE-LYASE-ACTIVATING ENZYME"/>
    <property type="match status" value="1"/>
</dbReference>
<dbReference type="InterPro" id="IPR006638">
    <property type="entry name" value="Elp3/MiaA/NifB-like_rSAM"/>
</dbReference>
<proteinExistence type="predicted"/>
<dbReference type="PANTHER" id="PTHR30352:SF5">
    <property type="entry name" value="PYRUVATE FORMATE-LYASE 1-ACTIVATING ENZYME"/>
    <property type="match status" value="1"/>
</dbReference>
<feature type="binding site" evidence="6">
    <location>
        <position position="82"/>
    </location>
    <ligand>
        <name>[4Fe-4S] cluster</name>
        <dbReference type="ChEBI" id="CHEBI:49883"/>
        <note>4Fe-4S-S-AdoMet</note>
    </ligand>
</feature>
<dbReference type="CDD" id="cd01335">
    <property type="entry name" value="Radical_SAM"/>
    <property type="match status" value="1"/>
</dbReference>
<reference evidence="8" key="1">
    <citation type="journal article" date="2020" name="mSystems">
        <title>Genome- and Community-Level Interaction Insights into Carbon Utilization and Element Cycling Functions of Hydrothermarchaeota in Hydrothermal Sediment.</title>
        <authorList>
            <person name="Zhou Z."/>
            <person name="Liu Y."/>
            <person name="Xu W."/>
            <person name="Pan J."/>
            <person name="Luo Z.H."/>
            <person name="Li M."/>
        </authorList>
    </citation>
    <scope>NUCLEOTIDE SEQUENCE [LARGE SCALE GENOMIC DNA]</scope>
    <source>
        <strain evidence="8">SpSt-751</strain>
    </source>
</reference>
<dbReference type="SMART" id="SM00729">
    <property type="entry name" value="Elp3"/>
    <property type="match status" value="1"/>
</dbReference>
<dbReference type="InterPro" id="IPR027596">
    <property type="entry name" value="AmmeMemoSam_rS"/>
</dbReference>
<evidence type="ECO:0000256" key="4">
    <source>
        <dbReference type="ARBA" id="ARBA00023004"/>
    </source>
</evidence>
<dbReference type="AlphaFoldDB" id="A0A7C3WMG6"/>
<dbReference type="SFLD" id="SFLDS00029">
    <property type="entry name" value="Radical_SAM"/>
    <property type="match status" value="1"/>
</dbReference>
<dbReference type="EMBL" id="DTGA01000067">
    <property type="protein sequence ID" value="HGB30827.1"/>
    <property type="molecule type" value="Genomic_DNA"/>
</dbReference>
<evidence type="ECO:0000256" key="6">
    <source>
        <dbReference type="PIRSR" id="PIRSR004869-50"/>
    </source>
</evidence>
<comment type="caution">
    <text evidence="8">The sequence shown here is derived from an EMBL/GenBank/DDBJ whole genome shotgun (WGS) entry which is preliminary data.</text>
</comment>
<evidence type="ECO:0000256" key="2">
    <source>
        <dbReference type="ARBA" id="ARBA00022691"/>
    </source>
</evidence>
<name>A0A7C3WMG6_9BACT</name>
<dbReference type="GO" id="GO:0046872">
    <property type="term" value="F:metal ion binding"/>
    <property type="evidence" value="ECO:0007669"/>
    <property type="project" value="UniProtKB-KW"/>
</dbReference>
<dbReference type="SUPFAM" id="SSF102114">
    <property type="entry name" value="Radical SAM enzymes"/>
    <property type="match status" value="1"/>
</dbReference>
<evidence type="ECO:0000313" key="8">
    <source>
        <dbReference type="EMBL" id="HGB30827.1"/>
    </source>
</evidence>
<dbReference type="PIRSF" id="PIRSF004869">
    <property type="entry name" value="PflX_prd"/>
    <property type="match status" value="1"/>
</dbReference>
<dbReference type="InterPro" id="IPR034457">
    <property type="entry name" value="Organic_radical-activating"/>
</dbReference>
<dbReference type="NCBIfam" id="TIGR04337">
    <property type="entry name" value="AmmeMemoSam_rS"/>
    <property type="match status" value="1"/>
</dbReference>
<dbReference type="Gene3D" id="3.20.20.70">
    <property type="entry name" value="Aldolase class I"/>
    <property type="match status" value="1"/>
</dbReference>
<dbReference type="InterPro" id="IPR007197">
    <property type="entry name" value="rSAM"/>
</dbReference>
<dbReference type="GO" id="GO:0051539">
    <property type="term" value="F:4 iron, 4 sulfur cluster binding"/>
    <property type="evidence" value="ECO:0007669"/>
    <property type="project" value="UniProtKB-KW"/>
</dbReference>
<feature type="binding site" evidence="6">
    <location>
        <position position="89"/>
    </location>
    <ligand>
        <name>[4Fe-4S] cluster</name>
        <dbReference type="ChEBI" id="CHEBI:49883"/>
        <note>4Fe-4S-S-AdoMet</note>
    </ligand>
</feature>
<dbReference type="InterPro" id="IPR013785">
    <property type="entry name" value="Aldolase_TIM"/>
</dbReference>
<dbReference type="Pfam" id="PF04055">
    <property type="entry name" value="Radical_SAM"/>
    <property type="match status" value="1"/>
</dbReference>
<comment type="cofactor">
    <cofactor evidence="6">
        <name>[4Fe-4S] cluster</name>
        <dbReference type="ChEBI" id="CHEBI:49883"/>
    </cofactor>
    <text evidence="6">Binds 1 [4Fe-4S] cluster. The cluster is coordinated with 3 cysteines and an exchangeable S-adenosyl-L-methionine.</text>
</comment>
<feature type="binding site" evidence="6">
    <location>
        <position position="86"/>
    </location>
    <ligand>
        <name>[4Fe-4S] cluster</name>
        <dbReference type="ChEBI" id="CHEBI:49883"/>
        <note>4Fe-4S-S-AdoMet</note>
    </ligand>
</feature>
<feature type="domain" description="Radical SAM core" evidence="7">
    <location>
        <begin position="67"/>
        <end position="284"/>
    </location>
</feature>
<evidence type="ECO:0000256" key="5">
    <source>
        <dbReference type="ARBA" id="ARBA00023014"/>
    </source>
</evidence>